<accession>U4LQE8</accession>
<evidence type="ECO:0000313" key="2">
    <source>
        <dbReference type="Proteomes" id="UP000018144"/>
    </source>
</evidence>
<sequence length="87" mass="9918">MALVGDCVIHFPSPSPYLKLHAMSRPFKTLLNTLEDSFGFMIRRYFYSVSEDLRCPATRDIGFRVGIDDYSYHMATITTAMGLARFS</sequence>
<proteinExistence type="predicted"/>
<keyword evidence="2" id="KW-1185">Reference proteome</keyword>
<reference evidence="1 2" key="1">
    <citation type="journal article" date="2013" name="PLoS Genet.">
        <title>The genome and development-dependent transcriptomes of Pyronema confluens: a window into fungal evolution.</title>
        <authorList>
            <person name="Traeger S."/>
            <person name="Altegoer F."/>
            <person name="Freitag M."/>
            <person name="Gabaldon T."/>
            <person name="Kempken F."/>
            <person name="Kumar A."/>
            <person name="Marcet-Houben M."/>
            <person name="Poggeler S."/>
            <person name="Stajich J.E."/>
            <person name="Nowrousian M."/>
        </authorList>
    </citation>
    <scope>NUCLEOTIDE SEQUENCE [LARGE SCALE GENOMIC DNA]</scope>
    <source>
        <strain evidence="2">CBS 100304</strain>
        <tissue evidence="1">Vegetative mycelium</tissue>
    </source>
</reference>
<name>U4LQE8_PYROM</name>
<dbReference type="EMBL" id="HF935615">
    <property type="protein sequence ID" value="CCX31565.1"/>
    <property type="molecule type" value="Genomic_DNA"/>
</dbReference>
<gene>
    <name evidence="1" type="ORF">PCON_11006</name>
</gene>
<evidence type="ECO:0000313" key="1">
    <source>
        <dbReference type="EMBL" id="CCX31565.1"/>
    </source>
</evidence>
<dbReference type="AlphaFoldDB" id="U4LQE8"/>
<dbReference type="Proteomes" id="UP000018144">
    <property type="component" value="Unassembled WGS sequence"/>
</dbReference>
<organism evidence="1 2">
    <name type="scientific">Pyronema omphalodes (strain CBS 100304)</name>
    <name type="common">Pyronema confluens</name>
    <dbReference type="NCBI Taxonomy" id="1076935"/>
    <lineage>
        <taxon>Eukaryota</taxon>
        <taxon>Fungi</taxon>
        <taxon>Dikarya</taxon>
        <taxon>Ascomycota</taxon>
        <taxon>Pezizomycotina</taxon>
        <taxon>Pezizomycetes</taxon>
        <taxon>Pezizales</taxon>
        <taxon>Pyronemataceae</taxon>
        <taxon>Pyronema</taxon>
    </lineage>
</organism>
<protein>
    <submittedName>
        <fullName evidence="1">Uncharacterized protein</fullName>
    </submittedName>
</protein>